<organism evidence="1 2">
    <name type="scientific">Aspergillus parasiticus</name>
    <dbReference type="NCBI Taxonomy" id="5067"/>
    <lineage>
        <taxon>Eukaryota</taxon>
        <taxon>Fungi</taxon>
        <taxon>Dikarya</taxon>
        <taxon>Ascomycota</taxon>
        <taxon>Pezizomycotina</taxon>
        <taxon>Eurotiomycetes</taxon>
        <taxon>Eurotiomycetidae</taxon>
        <taxon>Eurotiales</taxon>
        <taxon>Aspergillaceae</taxon>
        <taxon>Aspergillus</taxon>
        <taxon>Aspergillus subgen. Circumdati</taxon>
    </lineage>
</organism>
<dbReference type="AlphaFoldDB" id="A0A5N6E622"/>
<proteinExistence type="predicted"/>
<reference evidence="1 2" key="1">
    <citation type="submission" date="2019-04" db="EMBL/GenBank/DDBJ databases">
        <title>Fungal friends and foes A comparative genomics study of 23 Aspergillus species from section Flavi.</title>
        <authorList>
            <consortium name="DOE Joint Genome Institute"/>
            <person name="Kjaerbolling I."/>
            <person name="Vesth T.C."/>
            <person name="Frisvad J.C."/>
            <person name="Nybo J.L."/>
            <person name="Theobald S."/>
            <person name="Kildgaard S."/>
            <person name="Petersen T.I."/>
            <person name="Kuo A."/>
            <person name="Sato A."/>
            <person name="Lyhne E.K."/>
            <person name="Kogle M.E."/>
            <person name="Wiebenga A."/>
            <person name="Kun R.S."/>
            <person name="Lubbers R.J."/>
            <person name="Makela M.R."/>
            <person name="Barry K."/>
            <person name="Chovatia M."/>
            <person name="Clum A."/>
            <person name="Daum C."/>
            <person name="Haridas S."/>
            <person name="He G."/>
            <person name="LaButti K."/>
            <person name="Lipzen A."/>
            <person name="Mondo S."/>
            <person name="Pangilinan J."/>
            <person name="Riley R."/>
            <person name="Salamov A."/>
            <person name="Simmons B.A."/>
            <person name="Magnuson J.K."/>
            <person name="Henrissat B."/>
            <person name="Mortensen U.H."/>
            <person name="Larsen T.O."/>
            <person name="De vries R.P."/>
            <person name="Grigoriev I.V."/>
            <person name="Machida M."/>
            <person name="Baker S.E."/>
            <person name="Andersen M.R."/>
        </authorList>
    </citation>
    <scope>NUCLEOTIDE SEQUENCE [LARGE SCALE GENOMIC DNA]</scope>
    <source>
        <strain evidence="1 2">CBS 117618</strain>
    </source>
</reference>
<evidence type="ECO:0000313" key="1">
    <source>
        <dbReference type="EMBL" id="KAB8212314.1"/>
    </source>
</evidence>
<accession>A0A5N6E622</accession>
<dbReference type="Proteomes" id="UP000326532">
    <property type="component" value="Unassembled WGS sequence"/>
</dbReference>
<evidence type="ECO:0000313" key="2">
    <source>
        <dbReference type="Proteomes" id="UP000326532"/>
    </source>
</evidence>
<sequence length="52" mass="5970">MIVYAKRGPTAVPVMVVVQMIFCRVPSFTCLLHGATFKELGYRIYFGFLKRN</sequence>
<keyword evidence="2" id="KW-1185">Reference proteome</keyword>
<dbReference type="VEuPathDB" id="FungiDB:BDV34DRAFT_183740"/>
<name>A0A5N6E622_ASPPA</name>
<protein>
    <submittedName>
        <fullName evidence="1">Uncharacterized protein</fullName>
    </submittedName>
</protein>
<dbReference type="EMBL" id="ML734936">
    <property type="protein sequence ID" value="KAB8212314.1"/>
    <property type="molecule type" value="Genomic_DNA"/>
</dbReference>
<gene>
    <name evidence="1" type="ORF">BDV34DRAFT_183740</name>
</gene>